<reference evidence="1 2" key="1">
    <citation type="submission" date="2021-06" db="EMBL/GenBank/DDBJ databases">
        <title>Falsochrobactrum tianjin sp.nov., a new petroleum-degrading bacteria isolated from oily soils.</title>
        <authorList>
            <person name="Chen G."/>
            <person name="Chen H."/>
            <person name="Tian J."/>
            <person name="Qing J."/>
            <person name="Zhong L."/>
            <person name="Ma W."/>
            <person name="Song Y."/>
            <person name="Cui X."/>
            <person name="Yan B."/>
        </authorList>
    </citation>
    <scope>NUCLEOTIDE SEQUENCE [LARGE SCALE GENOMIC DNA]</scope>
    <source>
        <strain evidence="1 2">TDYN1</strain>
    </source>
</reference>
<accession>A0A949UTP1</accession>
<protein>
    <submittedName>
        <fullName evidence="1">Ester cyclase</fullName>
    </submittedName>
</protein>
<dbReference type="InterPro" id="IPR009959">
    <property type="entry name" value="Cyclase_SnoaL-like"/>
</dbReference>
<organism evidence="1 2">
    <name type="scientific">Falsochrobactrum tianjinense</name>
    <dbReference type="NCBI Taxonomy" id="2706015"/>
    <lineage>
        <taxon>Bacteria</taxon>
        <taxon>Pseudomonadati</taxon>
        <taxon>Pseudomonadota</taxon>
        <taxon>Alphaproteobacteria</taxon>
        <taxon>Hyphomicrobiales</taxon>
        <taxon>Brucellaceae</taxon>
        <taxon>Falsochrobactrum</taxon>
    </lineage>
</organism>
<comment type="caution">
    <text evidence="1">The sequence shown here is derived from an EMBL/GenBank/DDBJ whole genome shotgun (WGS) entry which is preliminary data.</text>
</comment>
<evidence type="ECO:0000313" key="1">
    <source>
        <dbReference type="EMBL" id="MBV2142561.1"/>
    </source>
</evidence>
<gene>
    <name evidence="1" type="ORF">KUG47_03490</name>
</gene>
<dbReference type="Proteomes" id="UP000752297">
    <property type="component" value="Unassembled WGS sequence"/>
</dbReference>
<dbReference type="AlphaFoldDB" id="A0A949UTP1"/>
<proteinExistence type="predicted"/>
<name>A0A949UTP1_9HYPH</name>
<dbReference type="PANTHER" id="PTHR38436">
    <property type="entry name" value="POLYKETIDE CYCLASE SNOAL-LIKE DOMAIN"/>
    <property type="match status" value="1"/>
</dbReference>
<keyword evidence="2" id="KW-1185">Reference proteome</keyword>
<dbReference type="Pfam" id="PF07366">
    <property type="entry name" value="SnoaL"/>
    <property type="match status" value="1"/>
</dbReference>
<dbReference type="EMBL" id="JAHRVA010000001">
    <property type="protein sequence ID" value="MBV2142561.1"/>
    <property type="molecule type" value="Genomic_DNA"/>
</dbReference>
<dbReference type="PANTHER" id="PTHR38436:SF1">
    <property type="entry name" value="ESTER CYCLASE"/>
    <property type="match status" value="1"/>
</dbReference>
<evidence type="ECO:0000313" key="2">
    <source>
        <dbReference type="Proteomes" id="UP000752297"/>
    </source>
</evidence>
<sequence length="168" mass="18933">MRGSRASSRRSACVATAVPACSISSPAFWRRNRGVTELPDIYKNYIECLNGQDWERLGQFVDEKVVHNDRPLGLAGYRAMLEGDFCAIPDLCFTIQLLVSEPPFVSCRLWFDCTPKGELFDLPVNGRKIQFAENVFYKFQAGRIAQVWSIIDKSVIEAQLAGSARHLE</sequence>
<dbReference type="GO" id="GO:0030638">
    <property type="term" value="P:polyketide metabolic process"/>
    <property type="evidence" value="ECO:0007669"/>
    <property type="project" value="InterPro"/>
</dbReference>